<accession>A0A6A5BPN4</accession>
<comment type="similarity">
    <text evidence="1">Belongs to the FAM228 family.</text>
</comment>
<dbReference type="RefSeq" id="XP_044561475.1">
    <property type="nucleotide sequence ID" value="XM_044707430.1"/>
</dbReference>
<sequence>MMKKDVVVKGATVSNSSNNNSTNNAINSPSSSSSSSPALVPSQLFVHDLSLYKELVECISIPEDYYEAEESTTCSENHYPPQQHDATPSSLHSDQKLTSKSNKNKIVTREEKEKLEHKREAKRQETEAFFQKIKETTTKLRNKRHEESEKRFQDLWNDILEERETFLKDLNEKLASYHEGDERKRQQIYEEWCEKVFDPIQNQIDEHLSKLPFEEIKRKKRLKFEEYLNKLNHKHKNNGGVFRDIVLEDEYDPFELSKDTFKYKTTTKKKIGEVPSKPSLGLRKQDMLDVAQYDKLGATPFGHYSKMIHPNSNSSKLASKKMRSDVEFDDFTKEEKSPWENARGKKILQKIEQKTTEQLANGFQEESGKRHSKRTTIPGAKK</sequence>
<evidence type="ECO:0000313" key="3">
    <source>
        <dbReference type="EMBL" id="KAF0976762.1"/>
    </source>
</evidence>
<dbReference type="VEuPathDB" id="AmoebaDB:NF0086080"/>
<dbReference type="Proteomes" id="UP000444721">
    <property type="component" value="Unassembled WGS sequence"/>
</dbReference>
<dbReference type="VEuPathDB" id="AmoebaDB:FDP41_004057"/>
<feature type="compositionally biased region" description="Polar residues" evidence="2">
    <location>
        <begin position="84"/>
        <end position="105"/>
    </location>
</feature>
<dbReference type="OrthoDB" id="547133at2759"/>
<dbReference type="GeneID" id="68111275"/>
<comment type="caution">
    <text evidence="3">The sequence shown here is derived from an EMBL/GenBank/DDBJ whole genome shotgun (WGS) entry which is preliminary data.</text>
</comment>
<protein>
    <submittedName>
        <fullName evidence="3">Uncharacterized protein</fullName>
    </submittedName>
</protein>
<proteinExistence type="inferred from homology"/>
<dbReference type="EMBL" id="VFQX01000036">
    <property type="protein sequence ID" value="KAF0976762.1"/>
    <property type="molecule type" value="Genomic_DNA"/>
</dbReference>
<feature type="region of interest" description="Disordered" evidence="2">
    <location>
        <begin position="359"/>
        <end position="382"/>
    </location>
</feature>
<reference evidence="3 4" key="1">
    <citation type="journal article" date="2019" name="Sci. Rep.">
        <title>Nanopore sequencing improves the draft genome of the human pathogenic amoeba Naegleria fowleri.</title>
        <authorList>
            <person name="Liechti N."/>
            <person name="Schurch N."/>
            <person name="Bruggmann R."/>
            <person name="Wittwer M."/>
        </authorList>
    </citation>
    <scope>NUCLEOTIDE SEQUENCE [LARGE SCALE GENOMIC DNA]</scope>
    <source>
        <strain evidence="3 4">ATCC 30894</strain>
    </source>
</reference>
<evidence type="ECO:0000256" key="2">
    <source>
        <dbReference type="SAM" id="MobiDB-lite"/>
    </source>
</evidence>
<dbReference type="InterPro" id="IPR040046">
    <property type="entry name" value="FAM228"/>
</dbReference>
<dbReference type="OMA" id="IYEEWCE"/>
<gene>
    <name evidence="3" type="ORF">FDP41_004057</name>
</gene>
<dbReference type="PANTHER" id="PTHR28584">
    <property type="entry name" value="FAMILY WITH SEQUENCE SIMILARITY 228 MEMBER A"/>
    <property type="match status" value="1"/>
</dbReference>
<feature type="compositionally biased region" description="Basic and acidic residues" evidence="2">
    <location>
        <begin position="107"/>
        <end position="128"/>
    </location>
</feature>
<evidence type="ECO:0000313" key="4">
    <source>
        <dbReference type="Proteomes" id="UP000444721"/>
    </source>
</evidence>
<dbReference type="PANTHER" id="PTHR28584:SF1">
    <property type="entry name" value="PROTEIN FAM228B"/>
    <property type="match status" value="1"/>
</dbReference>
<feature type="compositionally biased region" description="Low complexity" evidence="2">
    <location>
        <begin position="14"/>
        <end position="36"/>
    </location>
</feature>
<dbReference type="VEuPathDB" id="AmoebaDB:NfTy_069360"/>
<feature type="region of interest" description="Disordered" evidence="2">
    <location>
        <begin position="1"/>
        <end position="38"/>
    </location>
</feature>
<dbReference type="AlphaFoldDB" id="A0A6A5BPN4"/>
<keyword evidence="4" id="KW-1185">Reference proteome</keyword>
<evidence type="ECO:0000256" key="1">
    <source>
        <dbReference type="ARBA" id="ARBA00007753"/>
    </source>
</evidence>
<organism evidence="3 4">
    <name type="scientific">Naegleria fowleri</name>
    <name type="common">Brain eating amoeba</name>
    <dbReference type="NCBI Taxonomy" id="5763"/>
    <lineage>
        <taxon>Eukaryota</taxon>
        <taxon>Discoba</taxon>
        <taxon>Heterolobosea</taxon>
        <taxon>Tetramitia</taxon>
        <taxon>Eutetramitia</taxon>
        <taxon>Vahlkampfiidae</taxon>
        <taxon>Naegleria</taxon>
    </lineage>
</organism>
<feature type="region of interest" description="Disordered" evidence="2">
    <location>
        <begin position="71"/>
        <end position="128"/>
    </location>
</feature>
<feature type="compositionally biased region" description="Basic residues" evidence="2">
    <location>
        <begin position="370"/>
        <end position="382"/>
    </location>
</feature>
<name>A0A6A5BPN4_NAEFO</name>